<dbReference type="SUPFAM" id="SSF111369">
    <property type="entry name" value="HlyD-like secretion proteins"/>
    <property type="match status" value="1"/>
</dbReference>
<protein>
    <submittedName>
        <fullName evidence="7">Hemolysin D</fullName>
    </submittedName>
</protein>
<dbReference type="Gene3D" id="2.40.50.100">
    <property type="match status" value="1"/>
</dbReference>
<evidence type="ECO:0000256" key="2">
    <source>
        <dbReference type="ARBA" id="ARBA00009477"/>
    </source>
</evidence>
<gene>
    <name evidence="7" type="ORF">GCM10007094_43800</name>
</gene>
<dbReference type="Gene3D" id="2.40.420.20">
    <property type="match status" value="1"/>
</dbReference>
<evidence type="ECO:0000256" key="1">
    <source>
        <dbReference type="ARBA" id="ARBA00004196"/>
    </source>
</evidence>
<accession>A0ABQ3EPD3</accession>
<feature type="compositionally biased region" description="Low complexity" evidence="4">
    <location>
        <begin position="380"/>
        <end position="391"/>
    </location>
</feature>
<dbReference type="PANTHER" id="PTHR30469">
    <property type="entry name" value="MULTIDRUG RESISTANCE PROTEIN MDTA"/>
    <property type="match status" value="1"/>
</dbReference>
<comment type="caution">
    <text evidence="7">The sequence shown here is derived from an EMBL/GenBank/DDBJ whole genome shotgun (WGS) entry which is preliminary data.</text>
</comment>
<dbReference type="Proteomes" id="UP000637980">
    <property type="component" value="Unassembled WGS sequence"/>
</dbReference>
<dbReference type="Pfam" id="PF25917">
    <property type="entry name" value="BSH_RND"/>
    <property type="match status" value="1"/>
</dbReference>
<dbReference type="InterPro" id="IPR006143">
    <property type="entry name" value="RND_pump_MFP"/>
</dbReference>
<dbReference type="InterPro" id="IPR058625">
    <property type="entry name" value="MdtA-like_BSH"/>
</dbReference>
<evidence type="ECO:0000313" key="7">
    <source>
        <dbReference type="EMBL" id="GHB49738.1"/>
    </source>
</evidence>
<evidence type="ECO:0000256" key="4">
    <source>
        <dbReference type="SAM" id="MobiDB-lite"/>
    </source>
</evidence>
<dbReference type="PANTHER" id="PTHR30469:SF20">
    <property type="entry name" value="EFFLUX RND TRANSPORTER PERIPLASMIC ADAPTOR SUBUNIT"/>
    <property type="match status" value="1"/>
</dbReference>
<comment type="subcellular location">
    <subcellularLocation>
        <location evidence="1">Cell envelope</location>
    </subcellularLocation>
</comment>
<feature type="compositionally biased region" description="Basic and acidic residues" evidence="4">
    <location>
        <begin position="365"/>
        <end position="379"/>
    </location>
</feature>
<organism evidence="7 8">
    <name type="scientific">Pseudovibrio japonicus</name>
    <dbReference type="NCBI Taxonomy" id="366534"/>
    <lineage>
        <taxon>Bacteria</taxon>
        <taxon>Pseudomonadati</taxon>
        <taxon>Pseudomonadota</taxon>
        <taxon>Alphaproteobacteria</taxon>
        <taxon>Hyphomicrobiales</taxon>
        <taxon>Stappiaceae</taxon>
        <taxon>Pseudovibrio</taxon>
    </lineage>
</organism>
<reference evidence="8" key="1">
    <citation type="journal article" date="2019" name="Int. J. Syst. Evol. Microbiol.">
        <title>The Global Catalogue of Microorganisms (GCM) 10K type strain sequencing project: providing services to taxonomists for standard genome sequencing and annotation.</title>
        <authorList>
            <consortium name="The Broad Institute Genomics Platform"/>
            <consortium name="The Broad Institute Genome Sequencing Center for Infectious Disease"/>
            <person name="Wu L."/>
            <person name="Ma J."/>
        </authorList>
    </citation>
    <scope>NUCLEOTIDE SEQUENCE [LARGE SCALE GENOMIC DNA]</scope>
    <source>
        <strain evidence="8">KCTC 12861</strain>
    </source>
</reference>
<feature type="domain" description="Multidrug resistance protein MdtA-like C-terminal permuted SH3" evidence="6">
    <location>
        <begin position="286"/>
        <end position="347"/>
    </location>
</feature>
<evidence type="ECO:0000313" key="8">
    <source>
        <dbReference type="Proteomes" id="UP000637980"/>
    </source>
</evidence>
<keyword evidence="3" id="KW-0813">Transport</keyword>
<dbReference type="Pfam" id="PF25967">
    <property type="entry name" value="RND-MFP_C"/>
    <property type="match status" value="1"/>
</dbReference>
<dbReference type="Gene3D" id="2.40.30.170">
    <property type="match status" value="1"/>
</dbReference>
<feature type="region of interest" description="Disordered" evidence="4">
    <location>
        <begin position="361"/>
        <end position="398"/>
    </location>
</feature>
<dbReference type="InterPro" id="IPR058627">
    <property type="entry name" value="MdtA-like_C"/>
</dbReference>
<name>A0ABQ3EPD3_9HYPH</name>
<feature type="domain" description="Multidrug resistance protein MdtA-like barrel-sandwich hybrid" evidence="5">
    <location>
        <begin position="60"/>
        <end position="173"/>
    </location>
</feature>
<dbReference type="PROSITE" id="PS51257">
    <property type="entry name" value="PROKAR_LIPOPROTEIN"/>
    <property type="match status" value="1"/>
</dbReference>
<evidence type="ECO:0000259" key="6">
    <source>
        <dbReference type="Pfam" id="PF25967"/>
    </source>
</evidence>
<proteinExistence type="inferred from homology"/>
<evidence type="ECO:0000259" key="5">
    <source>
        <dbReference type="Pfam" id="PF25917"/>
    </source>
</evidence>
<evidence type="ECO:0000256" key="3">
    <source>
        <dbReference type="ARBA" id="ARBA00022448"/>
    </source>
</evidence>
<sequence length="398" mass="44144">MLRLGVYAVSAGVLLFGLTSCGGEPQTEAPEVIRPVKTFEVLTPETSGKRSFPARIESQRRAEVSFRVPGTIVDLPVKEGEAIEQGEVIAQLDPTDFKLVVQEREAELFRAKRDFERIKPLAERGFSTVRERDRREYNLKSAQASLDLAMQDLAYTTLTAPFKGRIARRLVENFEEVQAKEVIVELRDLKALEVKFDLPEQVMLLVKEASAELEETSIEPDVFVFFDAAPKNEYALEFKEVAASADPATRTFEATYIMPTPEDINVLPGMTANVVIDLTKYLRAVNVTFIPSEAVVSTNDLTPHVWVVNPESQSLEKRHIKVGDLRGSQIAVTEGLEPGDRIVTAGVPFLVEGMKVSLMRTPEQAVERPEDVSIRKTAEQDAQSSQAPAASGEDEKPD</sequence>
<dbReference type="Gene3D" id="1.10.287.470">
    <property type="entry name" value="Helix hairpin bin"/>
    <property type="match status" value="1"/>
</dbReference>
<dbReference type="EMBL" id="BMXE01000012">
    <property type="protein sequence ID" value="GHB49738.1"/>
    <property type="molecule type" value="Genomic_DNA"/>
</dbReference>
<keyword evidence="8" id="KW-1185">Reference proteome</keyword>
<dbReference type="NCBIfam" id="TIGR01730">
    <property type="entry name" value="RND_mfp"/>
    <property type="match status" value="1"/>
</dbReference>
<comment type="similarity">
    <text evidence="2">Belongs to the membrane fusion protein (MFP) (TC 8.A.1) family.</text>
</comment>
<dbReference type="RefSeq" id="WP_189438936.1">
    <property type="nucleotide sequence ID" value="NZ_BMXE01000012.1"/>
</dbReference>